<feature type="transmembrane region" description="Helical" evidence="6">
    <location>
        <begin position="157"/>
        <end position="176"/>
    </location>
</feature>
<feature type="transmembrane region" description="Helical" evidence="6">
    <location>
        <begin position="299"/>
        <end position="319"/>
    </location>
</feature>
<keyword evidence="3 6" id="KW-0812">Transmembrane</keyword>
<sequence>MTTELPEQGTGPSLFGRGMIYVLVWSMQLLAATVVSPIVAHALSMEEFGRVAAALALYQLLVLISVFGIDQALEIRRVEDAGDDRPARGLLTTGVVFAFALAGILALTARWWAPVLGFDRDLTLVLVALAWVAPGSSVLLVLGILQAEDRLRRFATVSFVSTVGSQLCGLLLIFLVRRDATTYVAGGVIGQSLALLGGLLWVGPRLQGAFDPHVTRQALRLGLPLVLTSLAEYILTTADRLVVQRWFGSAQVAQYQVGFVVGNAVTLMLIFTNRAWLPRLKAITDPEVRWQLIASSRDGVYWLLGWALLGVTVAAPGLLRVWVPDTYDRPALTRIIFVVGLCAIPVAAMGASQRMLVTMRWSRPLAASAVVAVVAKLIALAVLLATVGLLGAAISTLVALAVQAIYLRRAVVRRHPAIPSQPSCLVFLGVSAVLAAASLTLPVTTTWDVVRVAFAMLCLVPFAAALRRLQRAEPPVSVTAARTATDRPV</sequence>
<dbReference type="RefSeq" id="WP_171152473.1">
    <property type="nucleotide sequence ID" value="NZ_JABENB010000001.1"/>
</dbReference>
<keyword evidence="2" id="KW-1003">Cell membrane</keyword>
<dbReference type="AlphaFoldDB" id="A0A849AH83"/>
<feature type="transmembrane region" description="Helical" evidence="6">
    <location>
        <begin position="331"/>
        <end position="352"/>
    </location>
</feature>
<proteinExistence type="predicted"/>
<feature type="transmembrane region" description="Helical" evidence="6">
    <location>
        <begin position="124"/>
        <end position="145"/>
    </location>
</feature>
<keyword evidence="4 6" id="KW-1133">Transmembrane helix</keyword>
<evidence type="ECO:0000313" key="8">
    <source>
        <dbReference type="Proteomes" id="UP000557772"/>
    </source>
</evidence>
<evidence type="ECO:0000256" key="6">
    <source>
        <dbReference type="SAM" id="Phobius"/>
    </source>
</evidence>
<gene>
    <name evidence="7" type="ORF">HJ588_04610</name>
</gene>
<dbReference type="EMBL" id="JABENB010000001">
    <property type="protein sequence ID" value="NNG38558.1"/>
    <property type="molecule type" value="Genomic_DNA"/>
</dbReference>
<evidence type="ECO:0000256" key="5">
    <source>
        <dbReference type="ARBA" id="ARBA00023136"/>
    </source>
</evidence>
<feature type="transmembrane region" description="Helical" evidence="6">
    <location>
        <begin position="449"/>
        <end position="466"/>
    </location>
</feature>
<dbReference type="InterPro" id="IPR002797">
    <property type="entry name" value="Polysacc_synth"/>
</dbReference>
<feature type="transmembrane region" description="Helical" evidence="6">
    <location>
        <begin position="48"/>
        <end position="69"/>
    </location>
</feature>
<reference evidence="7 8" key="1">
    <citation type="submission" date="2020-05" db="EMBL/GenBank/DDBJ databases">
        <title>Flexivirga sp. ID2601S isolated from air conditioner.</title>
        <authorList>
            <person name="Kim D.H."/>
        </authorList>
    </citation>
    <scope>NUCLEOTIDE SEQUENCE [LARGE SCALE GENOMIC DNA]</scope>
    <source>
        <strain evidence="7 8">ID2601S</strain>
    </source>
</reference>
<organism evidence="7 8">
    <name type="scientific">Flexivirga aerilata</name>
    <dbReference type="NCBI Taxonomy" id="1656889"/>
    <lineage>
        <taxon>Bacteria</taxon>
        <taxon>Bacillati</taxon>
        <taxon>Actinomycetota</taxon>
        <taxon>Actinomycetes</taxon>
        <taxon>Micrococcales</taxon>
        <taxon>Dermacoccaceae</taxon>
        <taxon>Flexivirga</taxon>
    </lineage>
</organism>
<evidence type="ECO:0000256" key="3">
    <source>
        <dbReference type="ARBA" id="ARBA00022692"/>
    </source>
</evidence>
<name>A0A849AH83_9MICO</name>
<evidence type="ECO:0000313" key="7">
    <source>
        <dbReference type="EMBL" id="NNG38558.1"/>
    </source>
</evidence>
<feature type="transmembrane region" description="Helical" evidence="6">
    <location>
        <begin position="90"/>
        <end position="112"/>
    </location>
</feature>
<comment type="subcellular location">
    <subcellularLocation>
        <location evidence="1">Cell membrane</location>
        <topology evidence="1">Multi-pass membrane protein</topology>
    </subcellularLocation>
</comment>
<protein>
    <submittedName>
        <fullName evidence="7">Lipopolysaccharide biosynthesis protein</fullName>
    </submittedName>
</protein>
<feature type="transmembrane region" description="Helical" evidence="6">
    <location>
        <begin position="255"/>
        <end position="272"/>
    </location>
</feature>
<feature type="transmembrane region" description="Helical" evidence="6">
    <location>
        <begin position="423"/>
        <end position="443"/>
    </location>
</feature>
<dbReference type="GO" id="GO:0005886">
    <property type="term" value="C:plasma membrane"/>
    <property type="evidence" value="ECO:0007669"/>
    <property type="project" value="UniProtKB-SubCell"/>
</dbReference>
<dbReference type="PANTHER" id="PTHR30250:SF11">
    <property type="entry name" value="O-ANTIGEN TRANSPORTER-RELATED"/>
    <property type="match status" value="1"/>
</dbReference>
<dbReference type="InterPro" id="IPR050833">
    <property type="entry name" value="Poly_Biosynth_Transport"/>
</dbReference>
<dbReference type="Pfam" id="PF01943">
    <property type="entry name" value="Polysacc_synt"/>
    <property type="match status" value="1"/>
</dbReference>
<feature type="transmembrane region" description="Helical" evidence="6">
    <location>
        <begin position="182"/>
        <end position="206"/>
    </location>
</feature>
<keyword evidence="8" id="KW-1185">Reference proteome</keyword>
<feature type="transmembrane region" description="Helical" evidence="6">
    <location>
        <begin position="390"/>
        <end position="411"/>
    </location>
</feature>
<keyword evidence="5 6" id="KW-0472">Membrane</keyword>
<dbReference type="Proteomes" id="UP000557772">
    <property type="component" value="Unassembled WGS sequence"/>
</dbReference>
<comment type="caution">
    <text evidence="7">The sequence shown here is derived from an EMBL/GenBank/DDBJ whole genome shotgun (WGS) entry which is preliminary data.</text>
</comment>
<evidence type="ECO:0000256" key="4">
    <source>
        <dbReference type="ARBA" id="ARBA00022989"/>
    </source>
</evidence>
<evidence type="ECO:0000256" key="2">
    <source>
        <dbReference type="ARBA" id="ARBA00022475"/>
    </source>
</evidence>
<accession>A0A849AH83</accession>
<feature type="transmembrane region" description="Helical" evidence="6">
    <location>
        <begin position="20"/>
        <end position="42"/>
    </location>
</feature>
<evidence type="ECO:0000256" key="1">
    <source>
        <dbReference type="ARBA" id="ARBA00004651"/>
    </source>
</evidence>
<dbReference type="PANTHER" id="PTHR30250">
    <property type="entry name" value="PST FAMILY PREDICTED COLANIC ACID TRANSPORTER"/>
    <property type="match status" value="1"/>
</dbReference>